<proteinExistence type="predicted"/>
<gene>
    <name evidence="1" type="ORF">N7505_002521</name>
</gene>
<dbReference type="EMBL" id="JAPVEB010000001">
    <property type="protein sequence ID" value="KAJ5284541.1"/>
    <property type="molecule type" value="Genomic_DNA"/>
</dbReference>
<keyword evidence="2" id="KW-1185">Reference proteome</keyword>
<name>A0ABQ8X0Z3_PENCH</name>
<reference evidence="1 2" key="1">
    <citation type="journal article" date="2023" name="IMA Fungus">
        <title>Comparative genomic study of the Penicillium genus elucidates a diverse pangenome and 15 lateral gene transfer events.</title>
        <authorList>
            <person name="Petersen C."/>
            <person name="Sorensen T."/>
            <person name="Nielsen M.R."/>
            <person name="Sondergaard T.E."/>
            <person name="Sorensen J.L."/>
            <person name="Fitzpatrick D.A."/>
            <person name="Frisvad J.C."/>
            <person name="Nielsen K.L."/>
        </authorList>
    </citation>
    <scope>NUCLEOTIDE SEQUENCE [LARGE SCALE GENOMIC DNA]</scope>
    <source>
        <strain evidence="1 2">IBT 3361</strain>
    </source>
</reference>
<evidence type="ECO:0000313" key="1">
    <source>
        <dbReference type="EMBL" id="KAJ5284541.1"/>
    </source>
</evidence>
<comment type="caution">
    <text evidence="1">The sequence shown here is derived from an EMBL/GenBank/DDBJ whole genome shotgun (WGS) entry which is preliminary data.</text>
</comment>
<evidence type="ECO:0000313" key="2">
    <source>
        <dbReference type="Proteomes" id="UP001220256"/>
    </source>
</evidence>
<sequence>MAEGLPKLGLNSALEHAAERFLYLSKSLLRKKTFGKSNDQCTLLWSLKVDCSLEAALGFSGRPARDTCQPSSDVDLSSAKYWI</sequence>
<organism evidence="1 2">
    <name type="scientific">Penicillium chrysogenum</name>
    <name type="common">Penicillium notatum</name>
    <dbReference type="NCBI Taxonomy" id="5076"/>
    <lineage>
        <taxon>Eukaryota</taxon>
        <taxon>Fungi</taxon>
        <taxon>Dikarya</taxon>
        <taxon>Ascomycota</taxon>
        <taxon>Pezizomycotina</taxon>
        <taxon>Eurotiomycetes</taxon>
        <taxon>Eurotiomycetidae</taxon>
        <taxon>Eurotiales</taxon>
        <taxon>Aspergillaceae</taxon>
        <taxon>Penicillium</taxon>
        <taxon>Penicillium chrysogenum species complex</taxon>
    </lineage>
</organism>
<accession>A0ABQ8X0Z3</accession>
<protein>
    <submittedName>
        <fullName evidence="1">Uncharacterized protein</fullName>
    </submittedName>
</protein>
<dbReference type="Proteomes" id="UP001220256">
    <property type="component" value="Unassembled WGS sequence"/>
</dbReference>